<reference evidence="1 2" key="1">
    <citation type="journal article" date="2015" name="Int. J. Syst. Evol. Microbiol.">
        <title>Youhaiella tibetensis gen. nov., sp. nov., isolated from subsurface sediment.</title>
        <authorList>
            <person name="Wang Y.X."/>
            <person name="Huang F.Q."/>
            <person name="Nogi Y."/>
            <person name="Pang S.J."/>
            <person name="Wang P.K."/>
            <person name="Lv J."/>
        </authorList>
    </citation>
    <scope>NUCLEOTIDE SEQUENCE [LARGE SCALE GENOMIC DNA]</scope>
    <source>
        <strain evidence="2">fig4</strain>
    </source>
</reference>
<dbReference type="Gene3D" id="1.10.150.20">
    <property type="entry name" value="5' to 3' exonuclease, C-terminal subdomain"/>
    <property type="match status" value="1"/>
</dbReference>
<evidence type="ECO:0000313" key="1">
    <source>
        <dbReference type="EMBL" id="QEE20339.1"/>
    </source>
</evidence>
<evidence type="ECO:0000313" key="2">
    <source>
        <dbReference type="Proteomes" id="UP000321062"/>
    </source>
</evidence>
<gene>
    <name evidence="1" type="ORF">FNA67_09200</name>
</gene>
<dbReference type="EMBL" id="CP041690">
    <property type="protein sequence ID" value="QEE20339.1"/>
    <property type="molecule type" value="Genomic_DNA"/>
</dbReference>
<dbReference type="AlphaFoldDB" id="A0A5B9DNR1"/>
<keyword evidence="2" id="KW-1185">Reference proteome</keyword>
<sequence>MMDQVIALSLALLVVFLVGCLAGYGLRRLMPSNRRAEMPVVEAAPFIVETAMPSQPRPANVSLPITQPDDASQVRVLPFALAQPRGGKADNLKQINGIGAKLESRLHEAGIFHFDQLAGLTKKTADELDAHLSLAGRVQREEWIKQAKQLAKRPARSTRKPA</sequence>
<dbReference type="Proteomes" id="UP000321062">
    <property type="component" value="Chromosome"/>
</dbReference>
<dbReference type="KEGG" id="yti:FNA67_09200"/>
<proteinExistence type="predicted"/>
<protein>
    <submittedName>
        <fullName evidence="1">Uncharacterized protein</fullName>
    </submittedName>
</protein>
<dbReference type="RefSeq" id="WP_147655835.1">
    <property type="nucleotide sequence ID" value="NZ_BMFM01000001.1"/>
</dbReference>
<name>A0A5B9DNR1_9HYPH</name>
<dbReference type="OrthoDB" id="9807941at2"/>
<organism evidence="1 2">
    <name type="scientific">Paradevosia tibetensis</name>
    <dbReference type="NCBI Taxonomy" id="1447062"/>
    <lineage>
        <taxon>Bacteria</taxon>
        <taxon>Pseudomonadati</taxon>
        <taxon>Pseudomonadota</taxon>
        <taxon>Alphaproteobacteria</taxon>
        <taxon>Hyphomicrobiales</taxon>
        <taxon>Devosiaceae</taxon>
        <taxon>Paradevosia</taxon>
    </lineage>
</organism>
<accession>A0A5B9DNR1</accession>